<dbReference type="STRING" id="296587.C1E2Z8"/>
<name>C1E2Z8_MICCC</name>
<dbReference type="Gene3D" id="3.40.50.150">
    <property type="entry name" value="Vaccinia Virus protein VP39"/>
    <property type="match status" value="1"/>
</dbReference>
<evidence type="ECO:0000313" key="3">
    <source>
        <dbReference type="Proteomes" id="UP000002009"/>
    </source>
</evidence>
<dbReference type="SUPFAM" id="SSF53335">
    <property type="entry name" value="S-adenosyl-L-methionine-dependent methyltransferases"/>
    <property type="match status" value="1"/>
</dbReference>
<dbReference type="OrthoDB" id="3647at2759"/>
<accession>C1E2Z8</accession>
<protein>
    <submittedName>
        <fullName evidence="2">Ubiquinone/menaquinone biosynthesis methlytransferase</fullName>
    </submittedName>
</protein>
<dbReference type="InterPro" id="IPR050508">
    <property type="entry name" value="Methyltransf_Superfamily"/>
</dbReference>
<dbReference type="InterPro" id="IPR013216">
    <property type="entry name" value="Methyltransf_11"/>
</dbReference>
<dbReference type="RefSeq" id="XP_002501173.1">
    <property type="nucleotide sequence ID" value="XM_002501127.1"/>
</dbReference>
<dbReference type="KEGG" id="mis:MICPUN_57426"/>
<dbReference type="EMBL" id="CP001324">
    <property type="protein sequence ID" value="ACO62431.1"/>
    <property type="molecule type" value="Genomic_DNA"/>
</dbReference>
<proteinExistence type="predicted"/>
<dbReference type="OMA" id="ANCEKMP"/>
<dbReference type="CDD" id="cd02440">
    <property type="entry name" value="AdoMet_MTases"/>
    <property type="match status" value="1"/>
</dbReference>
<dbReference type="PANTHER" id="PTHR42912">
    <property type="entry name" value="METHYLTRANSFERASE"/>
    <property type="match status" value="1"/>
</dbReference>
<dbReference type="InParanoid" id="C1E2Z8"/>
<dbReference type="AlphaFoldDB" id="C1E2Z8"/>
<evidence type="ECO:0000313" key="2">
    <source>
        <dbReference type="EMBL" id="ACO62431.1"/>
    </source>
</evidence>
<dbReference type="Pfam" id="PF08241">
    <property type="entry name" value="Methyltransf_11"/>
    <property type="match status" value="1"/>
</dbReference>
<gene>
    <name evidence="2" type="ORF">MICPUN_57426</name>
</gene>
<feature type="domain" description="Methyltransferase type 11" evidence="1">
    <location>
        <begin position="322"/>
        <end position="429"/>
    </location>
</feature>
<organism evidence="2 3">
    <name type="scientific">Micromonas commoda (strain RCC299 / NOUM17 / CCMP2709)</name>
    <name type="common">Picoplanktonic green alga</name>
    <dbReference type="NCBI Taxonomy" id="296587"/>
    <lineage>
        <taxon>Eukaryota</taxon>
        <taxon>Viridiplantae</taxon>
        <taxon>Chlorophyta</taxon>
        <taxon>Mamiellophyceae</taxon>
        <taxon>Mamiellales</taxon>
        <taxon>Mamiellaceae</taxon>
        <taxon>Micromonas</taxon>
    </lineage>
</organism>
<keyword evidence="2" id="KW-0808">Transferase</keyword>
<dbReference type="Proteomes" id="UP000002009">
    <property type="component" value="Chromosome 3"/>
</dbReference>
<dbReference type="PANTHER" id="PTHR42912:SF81">
    <property type="entry name" value="METHYLTRANSFERASE DOMAIN-CONTAINING PROTEIN"/>
    <property type="match status" value="1"/>
</dbReference>
<dbReference type="GeneID" id="8241935"/>
<dbReference type="eggNOG" id="KOG1269">
    <property type="taxonomic scope" value="Eukaryota"/>
</dbReference>
<sequence length="526" mass="57641">MSLAASIAAPAALASRASASRRGRSRLASRGVTRTSVVGAHGRIDRVARAVASPSLPSGPLDALPVPDFLRGPLGDIVRNVETALPDDAKKALLRTQYTSAVGLRLAFFITQGVLSSRVSGRSNIDVAAAAAAIAKAVLDPAPRAKIPDEKSNLGNIVSNAADGRALTDDEAAEVSQFLEQHLTCIVNLFRAELEHLENGTYKFPYDLNPATAPTEQWNPAQVFAIASDTLSDQAKVADRRNAKRGQELLDTFGPDPTRYPAYYLQNFHYQTDGWLSADSARLYDFQVETLFLGSADTMRRQALPFISRWMEGRDAAATKVLDVASGTGRFLTFVRDNWPELDCTAVELSPHYLDAVRKSNERFEDVAAYPRAGPLKLVEANCEKMPFEDASFDAVTNVYLFHEMPKEARRNAAREFARVLKPGGKLFFVDSAQVGDGKALGMEKAFDQALERFPQFNHEPYYRDYSLTNLEELFGEFGLVLEESTVAWVSKAWCFTKREKPSEAVEEVEPVVVEAPDLSGAGAAR</sequence>
<keyword evidence="3" id="KW-1185">Reference proteome</keyword>
<dbReference type="GO" id="GO:0008757">
    <property type="term" value="F:S-adenosylmethionine-dependent methyltransferase activity"/>
    <property type="evidence" value="ECO:0007669"/>
    <property type="project" value="InterPro"/>
</dbReference>
<keyword evidence="2" id="KW-0830">Ubiquinone</keyword>
<dbReference type="InterPro" id="IPR029063">
    <property type="entry name" value="SAM-dependent_MTases_sf"/>
</dbReference>
<reference evidence="2 3" key="1">
    <citation type="journal article" date="2009" name="Science">
        <title>Green evolution and dynamic adaptations revealed by genomes of the marine picoeukaryotes Micromonas.</title>
        <authorList>
            <person name="Worden A.Z."/>
            <person name="Lee J.H."/>
            <person name="Mock T."/>
            <person name="Rouze P."/>
            <person name="Simmons M.P."/>
            <person name="Aerts A.L."/>
            <person name="Allen A.E."/>
            <person name="Cuvelier M.L."/>
            <person name="Derelle E."/>
            <person name="Everett M.V."/>
            <person name="Foulon E."/>
            <person name="Grimwood J."/>
            <person name="Gundlach H."/>
            <person name="Henrissat B."/>
            <person name="Napoli C."/>
            <person name="McDonald S.M."/>
            <person name="Parker M.S."/>
            <person name="Rombauts S."/>
            <person name="Salamov A."/>
            <person name="Von Dassow P."/>
            <person name="Badger J.H."/>
            <person name="Coutinho P.M."/>
            <person name="Demir E."/>
            <person name="Dubchak I."/>
            <person name="Gentemann C."/>
            <person name="Eikrem W."/>
            <person name="Gready J.E."/>
            <person name="John U."/>
            <person name="Lanier W."/>
            <person name="Lindquist E.A."/>
            <person name="Lucas S."/>
            <person name="Mayer K.F."/>
            <person name="Moreau H."/>
            <person name="Not F."/>
            <person name="Otillar R."/>
            <person name="Panaud O."/>
            <person name="Pangilinan J."/>
            <person name="Paulsen I."/>
            <person name="Piegu B."/>
            <person name="Poliakov A."/>
            <person name="Robbens S."/>
            <person name="Schmutz J."/>
            <person name="Toulza E."/>
            <person name="Wyss T."/>
            <person name="Zelensky A."/>
            <person name="Zhou K."/>
            <person name="Armbrust E.V."/>
            <person name="Bhattacharya D."/>
            <person name="Goodenough U.W."/>
            <person name="Van de Peer Y."/>
            <person name="Grigoriev I.V."/>
        </authorList>
    </citation>
    <scope>NUCLEOTIDE SEQUENCE [LARGE SCALE GENOMIC DNA]</scope>
    <source>
        <strain evidence="3">RCC299 / NOUM17</strain>
    </source>
</reference>
<evidence type="ECO:0000259" key="1">
    <source>
        <dbReference type="Pfam" id="PF08241"/>
    </source>
</evidence>